<dbReference type="NCBIfam" id="TIGR01498">
    <property type="entry name" value="folK"/>
    <property type="match status" value="1"/>
</dbReference>
<name>A0A4P9VT23_9GAMM</name>
<evidence type="ECO:0000256" key="2">
    <source>
        <dbReference type="ARBA" id="ARBA00005810"/>
    </source>
</evidence>
<comment type="similarity">
    <text evidence="2">Belongs to the HPPK family.</text>
</comment>
<dbReference type="EC" id="2.7.6.3" evidence="3"/>
<dbReference type="InterPro" id="IPR035907">
    <property type="entry name" value="Hppk_sf"/>
</dbReference>
<dbReference type="Pfam" id="PF01288">
    <property type="entry name" value="HPPK"/>
    <property type="match status" value="1"/>
</dbReference>
<keyword evidence="6" id="KW-0547">Nucleotide-binding</keyword>
<dbReference type="Proteomes" id="UP000257039">
    <property type="component" value="Unassembled WGS sequence"/>
</dbReference>
<sequence length="176" mass="19135">MICSYIALGSNLDDPLVHIIAGLQGIQQLPETTLEAVSGLYSTPPLGPAGQQNYLNAAVQINTSLSPLTLLDALQSIEQQQGRQRLVRWGPRTLDLDILLYGNQVINHDRLVVPHAEMTNRSFVLLPLADIAEDLVLPSGTTVRQLATVADQSGITRLPTHLMTLIAATHKQSPYN</sequence>
<evidence type="ECO:0000313" key="14">
    <source>
        <dbReference type="EMBL" id="RDH46019.1"/>
    </source>
</evidence>
<dbReference type="EMBL" id="NDXW01000001">
    <property type="protein sequence ID" value="RDH46019.1"/>
    <property type="molecule type" value="Genomic_DNA"/>
</dbReference>
<evidence type="ECO:0000313" key="15">
    <source>
        <dbReference type="Proteomes" id="UP000257039"/>
    </source>
</evidence>
<dbReference type="SUPFAM" id="SSF55083">
    <property type="entry name" value="6-hydroxymethyl-7,8-dihydropterin pyrophosphokinase, HPPK"/>
    <property type="match status" value="1"/>
</dbReference>
<comment type="function">
    <text evidence="10">Catalyzes the transfer of pyrophosphate from adenosine triphosphate (ATP) to 6-hydroxymethyl-7,8-dihydropterin, an enzymatic step in folate biosynthesis pathway.</text>
</comment>
<evidence type="ECO:0000256" key="9">
    <source>
        <dbReference type="ARBA" id="ARBA00022909"/>
    </source>
</evidence>
<accession>A0A4P9VT23</accession>
<keyword evidence="7 14" id="KW-0418">Kinase</keyword>
<evidence type="ECO:0000256" key="10">
    <source>
        <dbReference type="ARBA" id="ARBA00029409"/>
    </source>
</evidence>
<dbReference type="PROSITE" id="PS00794">
    <property type="entry name" value="HPPK"/>
    <property type="match status" value="1"/>
</dbReference>
<dbReference type="RefSeq" id="WP_094788851.1">
    <property type="nucleotide sequence ID" value="NZ_NDXW01000001.1"/>
</dbReference>
<evidence type="ECO:0000256" key="5">
    <source>
        <dbReference type="ARBA" id="ARBA00022679"/>
    </source>
</evidence>
<organism evidence="14 15">
    <name type="scientific">Zooshikella ganghwensis</name>
    <dbReference type="NCBI Taxonomy" id="202772"/>
    <lineage>
        <taxon>Bacteria</taxon>
        <taxon>Pseudomonadati</taxon>
        <taxon>Pseudomonadota</taxon>
        <taxon>Gammaproteobacteria</taxon>
        <taxon>Oceanospirillales</taxon>
        <taxon>Zooshikellaceae</taxon>
        <taxon>Zooshikella</taxon>
    </lineage>
</organism>
<keyword evidence="5 14" id="KW-0808">Transferase</keyword>
<dbReference type="PANTHER" id="PTHR43071">
    <property type="entry name" value="2-AMINO-4-HYDROXY-6-HYDROXYMETHYLDIHYDROPTERIDINE PYROPHOSPHOKINASE"/>
    <property type="match status" value="1"/>
</dbReference>
<dbReference type="GO" id="GO:0003848">
    <property type="term" value="F:2-amino-4-hydroxy-6-hydroxymethyldihydropteridine diphosphokinase activity"/>
    <property type="evidence" value="ECO:0007669"/>
    <property type="project" value="UniProtKB-EC"/>
</dbReference>
<dbReference type="GO" id="GO:0005524">
    <property type="term" value="F:ATP binding"/>
    <property type="evidence" value="ECO:0007669"/>
    <property type="project" value="UniProtKB-KW"/>
</dbReference>
<protein>
    <recommendedName>
        <fullName evidence="4">2-amino-4-hydroxy-6-hydroxymethyldihydropteridine pyrophosphokinase</fullName>
        <ecNumber evidence="3">2.7.6.3</ecNumber>
    </recommendedName>
    <alternativeName>
        <fullName evidence="11">6-hydroxymethyl-7,8-dihydropterin pyrophosphokinase</fullName>
    </alternativeName>
    <alternativeName>
        <fullName evidence="12">7,8-dihydro-6-hydroxymethylpterin-pyrophosphokinase</fullName>
    </alternativeName>
</protein>
<dbReference type="GO" id="GO:0016301">
    <property type="term" value="F:kinase activity"/>
    <property type="evidence" value="ECO:0007669"/>
    <property type="project" value="UniProtKB-KW"/>
</dbReference>
<evidence type="ECO:0000256" key="7">
    <source>
        <dbReference type="ARBA" id="ARBA00022777"/>
    </source>
</evidence>
<feature type="domain" description="7,8-dihydro-6-hydroxymethylpterin-pyrophosphokinase" evidence="13">
    <location>
        <begin position="88"/>
        <end position="99"/>
    </location>
</feature>
<evidence type="ECO:0000256" key="6">
    <source>
        <dbReference type="ARBA" id="ARBA00022741"/>
    </source>
</evidence>
<dbReference type="GO" id="GO:0046654">
    <property type="term" value="P:tetrahydrofolate biosynthetic process"/>
    <property type="evidence" value="ECO:0007669"/>
    <property type="project" value="UniProtKB-UniPathway"/>
</dbReference>
<evidence type="ECO:0000256" key="4">
    <source>
        <dbReference type="ARBA" id="ARBA00016218"/>
    </source>
</evidence>
<keyword evidence="15" id="KW-1185">Reference proteome</keyword>
<keyword evidence="8" id="KW-0067">ATP-binding</keyword>
<comment type="caution">
    <text evidence="14">The sequence shown here is derived from an EMBL/GenBank/DDBJ whole genome shotgun (WGS) entry which is preliminary data.</text>
</comment>
<dbReference type="Gene3D" id="3.30.70.560">
    <property type="entry name" value="7,8-Dihydro-6-hydroxymethylpterin-pyrophosphokinase HPPK"/>
    <property type="match status" value="1"/>
</dbReference>
<evidence type="ECO:0000259" key="13">
    <source>
        <dbReference type="PROSITE" id="PS00794"/>
    </source>
</evidence>
<dbReference type="CDD" id="cd00483">
    <property type="entry name" value="HPPK"/>
    <property type="match status" value="1"/>
</dbReference>
<evidence type="ECO:0000256" key="11">
    <source>
        <dbReference type="ARBA" id="ARBA00029766"/>
    </source>
</evidence>
<gene>
    <name evidence="14" type="primary">folK</name>
    <name evidence="14" type="ORF">B9G39_22620</name>
</gene>
<dbReference type="GO" id="GO:0046656">
    <property type="term" value="P:folic acid biosynthetic process"/>
    <property type="evidence" value="ECO:0007669"/>
    <property type="project" value="UniProtKB-KW"/>
</dbReference>
<dbReference type="PANTHER" id="PTHR43071:SF1">
    <property type="entry name" value="2-AMINO-4-HYDROXY-6-HYDROXYMETHYLDIHYDROPTERIDINE PYROPHOSPHOKINASE"/>
    <property type="match status" value="1"/>
</dbReference>
<dbReference type="InterPro" id="IPR000550">
    <property type="entry name" value="Hppk"/>
</dbReference>
<dbReference type="UniPathway" id="UPA00077">
    <property type="reaction ID" value="UER00155"/>
</dbReference>
<comment type="pathway">
    <text evidence="1">Cofactor biosynthesis; tetrahydrofolate biosynthesis; 2-amino-4-hydroxy-6-hydroxymethyl-7,8-dihydropteridine diphosphate from 7,8-dihydroneopterin triphosphate: step 4/4.</text>
</comment>
<evidence type="ECO:0000256" key="1">
    <source>
        <dbReference type="ARBA" id="ARBA00005051"/>
    </source>
</evidence>
<evidence type="ECO:0000256" key="12">
    <source>
        <dbReference type="ARBA" id="ARBA00033413"/>
    </source>
</evidence>
<reference evidence="14 15" key="1">
    <citation type="submission" date="2017-04" db="EMBL/GenBank/DDBJ databases">
        <title>Draft genome sequence of Zooshikella ganghwensis VG4 isolated from Red Sea sediments.</title>
        <authorList>
            <person name="Rehman Z."/>
            <person name="Alam I."/>
            <person name="Kamau A."/>
            <person name="Bajic V."/>
            <person name="Leiknes T."/>
        </authorList>
    </citation>
    <scope>NUCLEOTIDE SEQUENCE [LARGE SCALE GENOMIC DNA]</scope>
    <source>
        <strain evidence="14 15">VG4</strain>
    </source>
</reference>
<dbReference type="AlphaFoldDB" id="A0A4P9VT23"/>
<keyword evidence="9" id="KW-0289">Folate biosynthesis</keyword>
<proteinExistence type="inferred from homology"/>
<evidence type="ECO:0000256" key="8">
    <source>
        <dbReference type="ARBA" id="ARBA00022840"/>
    </source>
</evidence>
<evidence type="ECO:0000256" key="3">
    <source>
        <dbReference type="ARBA" id="ARBA00013253"/>
    </source>
</evidence>